<protein>
    <recommendedName>
        <fullName evidence="4">Lipoprotein</fullName>
    </recommendedName>
</protein>
<feature type="signal peptide" evidence="1">
    <location>
        <begin position="1"/>
        <end position="20"/>
    </location>
</feature>
<evidence type="ECO:0000313" key="3">
    <source>
        <dbReference type="Proteomes" id="UP000656804"/>
    </source>
</evidence>
<feature type="chain" id="PRO_5039152074" description="Lipoprotein" evidence="1">
    <location>
        <begin position="21"/>
        <end position="157"/>
    </location>
</feature>
<dbReference type="EMBL" id="JADIVZ010000004">
    <property type="protein sequence ID" value="MBF4162164.1"/>
    <property type="molecule type" value="Genomic_DNA"/>
</dbReference>
<dbReference type="AlphaFoldDB" id="A0A930V173"/>
<proteinExistence type="predicted"/>
<comment type="caution">
    <text evidence="2">The sequence shown here is derived from an EMBL/GenBank/DDBJ whole genome shotgun (WGS) entry which is preliminary data.</text>
</comment>
<gene>
    <name evidence="2" type="ORF">ISG29_10705</name>
</gene>
<dbReference type="Proteomes" id="UP000656804">
    <property type="component" value="Unassembled WGS sequence"/>
</dbReference>
<keyword evidence="3" id="KW-1185">Reference proteome</keyword>
<dbReference type="RefSeq" id="WP_194503412.1">
    <property type="nucleotide sequence ID" value="NZ_JADIVZ010000004.1"/>
</dbReference>
<organism evidence="2 3">
    <name type="scientific">Nocardioides acrostichi</name>
    <dbReference type="NCBI Taxonomy" id="2784339"/>
    <lineage>
        <taxon>Bacteria</taxon>
        <taxon>Bacillati</taxon>
        <taxon>Actinomycetota</taxon>
        <taxon>Actinomycetes</taxon>
        <taxon>Propionibacteriales</taxon>
        <taxon>Nocardioidaceae</taxon>
        <taxon>Nocardioides</taxon>
    </lineage>
</organism>
<reference evidence="2" key="1">
    <citation type="submission" date="2020-11" db="EMBL/GenBank/DDBJ databases">
        <title>Nocardioides sp. CBS4Y-1, whole genome shotgun sequence.</title>
        <authorList>
            <person name="Tuo L."/>
        </authorList>
    </citation>
    <scope>NUCLEOTIDE SEQUENCE</scope>
    <source>
        <strain evidence="2">CBS4Y-1</strain>
    </source>
</reference>
<keyword evidence="1" id="KW-0732">Signal</keyword>
<sequence length="157" mass="15857">MRAIALALVLLLTVTGVAGCGDTTSATDPAPSPSSTTGLRATVLSADEGLGHQVAETVGTDRAAWLPGLRALVFVPPAGYSACAPTAQVLDDDPTHLHIALVPYQGKQMCAELAVVYPVSVTGLAKPPRQVTVDTLGGPVVADVEVIDGPATPPAAR</sequence>
<dbReference type="PROSITE" id="PS51257">
    <property type="entry name" value="PROKAR_LIPOPROTEIN"/>
    <property type="match status" value="1"/>
</dbReference>
<evidence type="ECO:0000256" key="1">
    <source>
        <dbReference type="SAM" id="SignalP"/>
    </source>
</evidence>
<name>A0A930V173_9ACTN</name>
<accession>A0A930V173</accession>
<evidence type="ECO:0008006" key="4">
    <source>
        <dbReference type="Google" id="ProtNLM"/>
    </source>
</evidence>
<evidence type="ECO:0000313" key="2">
    <source>
        <dbReference type="EMBL" id="MBF4162164.1"/>
    </source>
</evidence>